<sequence length="189" mass="19876">MKQAIKTLLRDSLDIHTRILQDEDAVSRIEKAAGMIAAALKSGNKVLIFGNGGSAADSQHFATELVSRFQKEREAYAAIALTTDTSLLSAIGNDYDFSRVFARQIEALGRAGDIAFAISTSGGAKNVVAAVQTAKAKGLKTIALTGGTGGGLAQEAGLALIVPSKTTARIQEIHILVIHIICQMIEDRA</sequence>
<dbReference type="RefSeq" id="WP_128699554.1">
    <property type="nucleotide sequence ID" value="NZ_CP019384.1"/>
</dbReference>
<evidence type="ECO:0000256" key="3">
    <source>
        <dbReference type="ARBA" id="ARBA00009894"/>
    </source>
</evidence>
<feature type="binding site" evidence="9">
    <location>
        <position position="179"/>
    </location>
    <ligand>
        <name>Zn(2+)</name>
        <dbReference type="ChEBI" id="CHEBI:29105"/>
    </ligand>
</feature>
<keyword evidence="5 9" id="KW-0479">Metal-binding</keyword>
<feature type="binding site" evidence="9">
    <location>
        <begin position="51"/>
        <end position="53"/>
    </location>
    <ligand>
        <name>substrate</name>
    </ligand>
</feature>
<comment type="catalytic activity">
    <reaction evidence="1 9">
        <text>2 D-sedoheptulose 7-phosphate = D-glycero-alpha-D-manno-heptose 7-phosphate + D-glycero-beta-D-manno-heptose 7-phosphate</text>
        <dbReference type="Rhea" id="RHEA:27489"/>
        <dbReference type="ChEBI" id="CHEBI:57483"/>
        <dbReference type="ChEBI" id="CHEBI:60203"/>
        <dbReference type="ChEBI" id="CHEBI:60204"/>
        <dbReference type="EC" id="5.3.1.28"/>
    </reaction>
</comment>
<dbReference type="PANTHER" id="PTHR30390">
    <property type="entry name" value="SEDOHEPTULOSE 7-PHOSPHATE ISOMERASE / DNAA INITIATOR-ASSOCIATING FACTOR FOR REPLICATION INITIATION"/>
    <property type="match status" value="1"/>
</dbReference>
<feature type="domain" description="SIS" evidence="10">
    <location>
        <begin position="36"/>
        <end position="189"/>
    </location>
</feature>
<evidence type="ECO:0000256" key="8">
    <source>
        <dbReference type="ARBA" id="ARBA00023277"/>
    </source>
</evidence>
<protein>
    <recommendedName>
        <fullName evidence="9">Phosphoheptose isomerase</fullName>
        <ecNumber evidence="9">5.3.1.28</ecNumber>
    </recommendedName>
    <alternativeName>
        <fullName evidence="9">Sedoheptulose 7-phosphate isomerase</fullName>
    </alternativeName>
</protein>
<dbReference type="Gene3D" id="3.40.50.10490">
    <property type="entry name" value="Glucose-6-phosphate isomerase like protein, domain 1"/>
    <property type="match status" value="1"/>
</dbReference>
<dbReference type="GO" id="GO:0005737">
    <property type="term" value="C:cytoplasm"/>
    <property type="evidence" value="ECO:0007669"/>
    <property type="project" value="UniProtKB-SubCell"/>
</dbReference>
<evidence type="ECO:0000256" key="9">
    <source>
        <dbReference type="HAMAP-Rule" id="MF_00067"/>
    </source>
</evidence>
<evidence type="ECO:0000256" key="7">
    <source>
        <dbReference type="ARBA" id="ARBA00023235"/>
    </source>
</evidence>
<dbReference type="InterPro" id="IPR001347">
    <property type="entry name" value="SIS_dom"/>
</dbReference>
<evidence type="ECO:0000256" key="5">
    <source>
        <dbReference type="ARBA" id="ARBA00022723"/>
    </source>
</evidence>
<evidence type="ECO:0000256" key="6">
    <source>
        <dbReference type="ARBA" id="ARBA00022833"/>
    </source>
</evidence>
<dbReference type="InterPro" id="IPR046348">
    <property type="entry name" value="SIS_dom_sf"/>
</dbReference>
<evidence type="ECO:0000313" key="11">
    <source>
        <dbReference type="EMBL" id="QAT18010.1"/>
    </source>
</evidence>
<dbReference type="InterPro" id="IPR035461">
    <property type="entry name" value="GmhA/DiaA"/>
</dbReference>
<comment type="subcellular location">
    <subcellularLocation>
        <location evidence="2 9">Cytoplasm</location>
    </subcellularLocation>
</comment>
<keyword evidence="8 9" id="KW-0119">Carbohydrate metabolism</keyword>
<dbReference type="InterPro" id="IPR050099">
    <property type="entry name" value="SIS_GmhA/DiaA_subfam"/>
</dbReference>
<feature type="binding site" evidence="9">
    <location>
        <position position="171"/>
    </location>
    <ligand>
        <name>substrate</name>
    </ligand>
</feature>
<dbReference type="KEGG" id="vai:BU251_03780"/>
<accession>A0A410P752</accession>
<name>A0A410P752_VELA1</name>
<dbReference type="SUPFAM" id="SSF53697">
    <property type="entry name" value="SIS domain"/>
    <property type="match status" value="1"/>
</dbReference>
<feature type="binding site" evidence="9">
    <location>
        <position position="64"/>
    </location>
    <ligand>
        <name>Zn(2+)</name>
        <dbReference type="ChEBI" id="CHEBI:29105"/>
    </ligand>
</feature>
<proteinExistence type="inferred from homology"/>
<comment type="miscellaneous">
    <text evidence="9">The reaction produces a racemic mixture of D-glycero-alpha-D-manno-heptose 7-phosphate and D-glycero-beta-D-manno-heptose 7-phosphate.</text>
</comment>
<keyword evidence="6 9" id="KW-0862">Zinc</keyword>
<dbReference type="OrthoDB" id="9810929at2"/>
<evidence type="ECO:0000259" key="10">
    <source>
        <dbReference type="PROSITE" id="PS51464"/>
    </source>
</evidence>
<comment type="pathway">
    <text evidence="9">Carbohydrate biosynthesis; D-glycero-D-manno-heptose 7-phosphate biosynthesis; D-glycero-alpha-D-manno-heptose 7-phosphate and D-glycero-beta-D-manno-heptose 7-phosphate from sedoheptulose 7-phosphate: step 1/1.</text>
</comment>
<dbReference type="EC" id="5.3.1.28" evidence="9"/>
<keyword evidence="12" id="KW-1185">Reference proteome</keyword>
<dbReference type="UniPathway" id="UPA00041">
    <property type="reaction ID" value="UER00436"/>
</dbReference>
<feature type="binding site" evidence="9">
    <location>
        <begin position="119"/>
        <end position="121"/>
    </location>
    <ligand>
        <name>substrate</name>
    </ligand>
</feature>
<gene>
    <name evidence="9" type="primary">gmhA</name>
    <name evidence="11" type="ORF">BU251_03780</name>
</gene>
<keyword evidence="4 9" id="KW-0963">Cytoplasm</keyword>
<feature type="binding site" evidence="9">
    <location>
        <position position="64"/>
    </location>
    <ligand>
        <name>substrate</name>
    </ligand>
</feature>
<dbReference type="Proteomes" id="UP000287243">
    <property type="component" value="Chromosome"/>
</dbReference>
<comment type="function">
    <text evidence="9">Catalyzes the isomerization of sedoheptulose 7-phosphate in D-glycero-D-manno-heptose 7-phosphate.</text>
</comment>
<reference evidence="11 12" key="1">
    <citation type="submission" date="2017-01" db="EMBL/GenBank/DDBJ databases">
        <title>First insights into the biology of 'candidatus Vampirococcus archaeovorus'.</title>
        <authorList>
            <person name="Kizina J."/>
            <person name="Jordan S."/>
            <person name="Stueber K."/>
            <person name="Reinhardt R."/>
            <person name="Harder J."/>
        </authorList>
    </citation>
    <scope>NUCLEOTIDE SEQUENCE [LARGE SCALE GENOMIC DNA]</scope>
    <source>
        <strain evidence="11 12">LiM</strain>
    </source>
</reference>
<comment type="cofactor">
    <cofactor evidence="9">
        <name>Zn(2+)</name>
        <dbReference type="ChEBI" id="CHEBI:29105"/>
    </cofactor>
    <text evidence="9">Binds 1 zinc ion per subunit.</text>
</comment>
<dbReference type="GO" id="GO:2001061">
    <property type="term" value="P:D-glycero-D-manno-heptose 7-phosphate biosynthetic process"/>
    <property type="evidence" value="ECO:0007669"/>
    <property type="project" value="UniProtKB-UniPathway"/>
</dbReference>
<comment type="caution">
    <text evidence="9">Lacks conserved residue(s) required for the propagation of feature annotation.</text>
</comment>
<evidence type="ECO:0000256" key="1">
    <source>
        <dbReference type="ARBA" id="ARBA00000348"/>
    </source>
</evidence>
<dbReference type="EMBL" id="CP019384">
    <property type="protein sequence ID" value="QAT18010.1"/>
    <property type="molecule type" value="Genomic_DNA"/>
</dbReference>
<feature type="binding site" evidence="9">
    <location>
        <position position="171"/>
    </location>
    <ligand>
        <name>Zn(2+)</name>
        <dbReference type="ChEBI" id="CHEBI:29105"/>
    </ligand>
</feature>
<evidence type="ECO:0000256" key="4">
    <source>
        <dbReference type="ARBA" id="ARBA00022490"/>
    </source>
</evidence>
<dbReference type="GO" id="GO:0097367">
    <property type="term" value="F:carbohydrate derivative binding"/>
    <property type="evidence" value="ECO:0007669"/>
    <property type="project" value="InterPro"/>
</dbReference>
<comment type="similarity">
    <text evidence="3 9">Belongs to the SIS family. GmhA subfamily.</text>
</comment>
<evidence type="ECO:0000313" key="12">
    <source>
        <dbReference type="Proteomes" id="UP000287243"/>
    </source>
</evidence>
<feature type="binding site" evidence="9">
    <location>
        <begin position="93"/>
        <end position="94"/>
    </location>
    <ligand>
        <name>substrate</name>
    </ligand>
</feature>
<dbReference type="HAMAP" id="MF_00067">
    <property type="entry name" value="GmhA"/>
    <property type="match status" value="1"/>
</dbReference>
<organism evidence="11 12">
    <name type="scientific">Velamenicoccus archaeovorus</name>
    <dbReference type="NCBI Taxonomy" id="1930593"/>
    <lineage>
        <taxon>Bacteria</taxon>
        <taxon>Pseudomonadati</taxon>
        <taxon>Candidatus Omnitrophota</taxon>
        <taxon>Candidatus Velamenicoccus</taxon>
    </lineage>
</organism>
<keyword evidence="7 9" id="KW-0413">Isomerase</keyword>
<dbReference type="GO" id="GO:0008270">
    <property type="term" value="F:zinc ion binding"/>
    <property type="evidence" value="ECO:0007669"/>
    <property type="project" value="UniProtKB-UniRule"/>
</dbReference>
<dbReference type="GO" id="GO:0008968">
    <property type="term" value="F:D-sedoheptulose 7-phosphate isomerase activity"/>
    <property type="evidence" value="ECO:0007669"/>
    <property type="project" value="UniProtKB-UniRule"/>
</dbReference>
<dbReference type="InterPro" id="IPR004515">
    <property type="entry name" value="Phosphoheptose_Isoase"/>
</dbReference>
<dbReference type="Pfam" id="PF13580">
    <property type="entry name" value="SIS_2"/>
    <property type="match status" value="1"/>
</dbReference>
<dbReference type="CDD" id="cd05006">
    <property type="entry name" value="SIS_GmhA"/>
    <property type="match status" value="1"/>
</dbReference>
<feature type="binding site" evidence="9">
    <location>
        <position position="60"/>
    </location>
    <ligand>
        <name>Zn(2+)</name>
        <dbReference type="ChEBI" id="CHEBI:29105"/>
    </ligand>
</feature>
<dbReference type="AlphaFoldDB" id="A0A410P752"/>
<dbReference type="PROSITE" id="PS51464">
    <property type="entry name" value="SIS"/>
    <property type="match status" value="1"/>
</dbReference>
<evidence type="ECO:0000256" key="2">
    <source>
        <dbReference type="ARBA" id="ARBA00004496"/>
    </source>
</evidence>
<dbReference type="GO" id="GO:0005975">
    <property type="term" value="P:carbohydrate metabolic process"/>
    <property type="evidence" value="ECO:0007669"/>
    <property type="project" value="UniProtKB-UniRule"/>
</dbReference>